<dbReference type="InterPro" id="IPR006680">
    <property type="entry name" value="Amidohydro-rel"/>
</dbReference>
<protein>
    <submittedName>
        <fullName evidence="3">Amidohydrolase family protein</fullName>
    </submittedName>
</protein>
<sequence length="477" mass="53445">MKILKKVLLGIGVLLLILVFVVVGIILIDRSQTSYLNVDNNPAFAANTYLIKHANVVPMTADTVLRDQTVLIKEGMIAGIADEITDANATVIDAKGRYLSPGLIDMHVHVWDKYELGLYLANGVTTVRNLWGQPMHLRMKEAINRGEVVGPIFFTSGPKLTGPEYVGDDNLQLFSPGEASAKVAEYKERGYDFIKTYNGLTPELYDAILAKGKELEFDIVAHPSDKVPYSYHFRPEIITIEHAEDIVQQPLEYQLDTAKLDEVVDLYASHPNTALCPTLVVYYNIYRLLTEENVLNSEALNYMNPLIREVDSRAQYDRWAGTKANDSTIVDRIRDQHKFHLYVIKKLHERQVPLVAGTDAGIGVTPAGYSLHQELDFYTQAGMSNYEALQTATINPSRTHDFLGSQGSIEVGKVANLILTEGNPLEDLEVLRNPKIVLVRGRQLKRKTLGAFTQKARNRSNLLASALRYAEYLMIEK</sequence>
<organism evidence="3 4">
    <name type="scientific">Salmonirosea aquatica</name>
    <dbReference type="NCBI Taxonomy" id="2654236"/>
    <lineage>
        <taxon>Bacteria</taxon>
        <taxon>Pseudomonadati</taxon>
        <taxon>Bacteroidota</taxon>
        <taxon>Cytophagia</taxon>
        <taxon>Cytophagales</taxon>
        <taxon>Spirosomataceae</taxon>
        <taxon>Salmonirosea</taxon>
    </lineage>
</organism>
<keyword evidence="1" id="KW-0812">Transmembrane</keyword>
<keyword evidence="1" id="KW-0472">Membrane</keyword>
<dbReference type="GO" id="GO:0016810">
    <property type="term" value="F:hydrolase activity, acting on carbon-nitrogen (but not peptide) bonds"/>
    <property type="evidence" value="ECO:0007669"/>
    <property type="project" value="InterPro"/>
</dbReference>
<dbReference type="InterPro" id="IPR032466">
    <property type="entry name" value="Metal_Hydrolase"/>
</dbReference>
<dbReference type="SUPFAM" id="SSF51338">
    <property type="entry name" value="Composite domain of metallo-dependent hydrolases"/>
    <property type="match status" value="1"/>
</dbReference>
<evidence type="ECO:0000313" key="3">
    <source>
        <dbReference type="EMBL" id="MPR36970.1"/>
    </source>
</evidence>
<dbReference type="AlphaFoldDB" id="A0A7C9FFU3"/>
<dbReference type="InterPro" id="IPR011059">
    <property type="entry name" value="Metal-dep_hydrolase_composite"/>
</dbReference>
<dbReference type="InterPro" id="IPR051781">
    <property type="entry name" value="Metallo-dep_Hydrolase"/>
</dbReference>
<evidence type="ECO:0000313" key="4">
    <source>
        <dbReference type="Proteomes" id="UP000479293"/>
    </source>
</evidence>
<dbReference type="Proteomes" id="UP000479293">
    <property type="component" value="Unassembled WGS sequence"/>
</dbReference>
<feature type="domain" description="Amidohydrolase-related" evidence="2">
    <location>
        <begin position="98"/>
        <end position="442"/>
    </location>
</feature>
<dbReference type="Gene3D" id="3.40.50.10910">
    <property type="entry name" value="Amidohydrolase"/>
    <property type="match status" value="1"/>
</dbReference>
<dbReference type="RefSeq" id="WP_152765333.1">
    <property type="nucleotide sequence ID" value="NZ_WHLY01000002.1"/>
</dbReference>
<dbReference type="PANTHER" id="PTHR43135:SF3">
    <property type="entry name" value="ALPHA-D-RIBOSE 1-METHYLPHOSPHONATE 5-TRIPHOSPHATE DIPHOSPHATASE"/>
    <property type="match status" value="1"/>
</dbReference>
<evidence type="ECO:0000256" key="1">
    <source>
        <dbReference type="SAM" id="Phobius"/>
    </source>
</evidence>
<dbReference type="Gene3D" id="1.20.58.520">
    <property type="entry name" value="Amidohydrolase"/>
    <property type="match status" value="1"/>
</dbReference>
<name>A0A7C9FFU3_9BACT</name>
<dbReference type="Gene3D" id="3.30.110.90">
    <property type="entry name" value="Amidohydrolase"/>
    <property type="match status" value="1"/>
</dbReference>
<accession>A0A7C9FFU3</accession>
<gene>
    <name evidence="3" type="ORF">GBK04_27460</name>
</gene>
<dbReference type="SUPFAM" id="SSF51556">
    <property type="entry name" value="Metallo-dependent hydrolases"/>
    <property type="match status" value="1"/>
</dbReference>
<evidence type="ECO:0000259" key="2">
    <source>
        <dbReference type="Pfam" id="PF01979"/>
    </source>
</evidence>
<keyword evidence="1" id="KW-1133">Transmembrane helix</keyword>
<dbReference type="PANTHER" id="PTHR43135">
    <property type="entry name" value="ALPHA-D-RIBOSE 1-METHYLPHOSPHONATE 5-TRIPHOSPHATE DIPHOSPHATASE"/>
    <property type="match status" value="1"/>
</dbReference>
<dbReference type="EMBL" id="WHLY01000002">
    <property type="protein sequence ID" value="MPR36970.1"/>
    <property type="molecule type" value="Genomic_DNA"/>
</dbReference>
<feature type="transmembrane region" description="Helical" evidence="1">
    <location>
        <begin position="7"/>
        <end position="28"/>
    </location>
</feature>
<keyword evidence="4" id="KW-1185">Reference proteome</keyword>
<comment type="caution">
    <text evidence="3">The sequence shown here is derived from an EMBL/GenBank/DDBJ whole genome shotgun (WGS) entry which is preliminary data.</text>
</comment>
<keyword evidence="3" id="KW-0378">Hydrolase</keyword>
<reference evidence="3 4" key="1">
    <citation type="submission" date="2019-10" db="EMBL/GenBank/DDBJ databases">
        <title>Draft Genome Sequence of Cytophagaceae sp. SJW1-29.</title>
        <authorList>
            <person name="Choi A."/>
        </authorList>
    </citation>
    <scope>NUCLEOTIDE SEQUENCE [LARGE SCALE GENOMIC DNA]</scope>
    <source>
        <strain evidence="3 4">SJW1-29</strain>
    </source>
</reference>
<dbReference type="Gene3D" id="2.30.40.10">
    <property type="entry name" value="Urease, subunit C, domain 1"/>
    <property type="match status" value="1"/>
</dbReference>
<proteinExistence type="predicted"/>
<dbReference type="Pfam" id="PF01979">
    <property type="entry name" value="Amidohydro_1"/>
    <property type="match status" value="1"/>
</dbReference>